<protein>
    <submittedName>
        <fullName evidence="2">Succinyl-CoA--3-ketoacid-CoA transferase</fullName>
    </submittedName>
</protein>
<dbReference type="SUPFAM" id="SSF100950">
    <property type="entry name" value="NagB/RpiA/CoA transferase-like"/>
    <property type="match status" value="1"/>
</dbReference>
<dbReference type="SMART" id="SM00882">
    <property type="entry name" value="CoA_trans"/>
    <property type="match status" value="1"/>
</dbReference>
<proteinExistence type="predicted"/>
<name>A0A2W5AEA8_9SPHN</name>
<dbReference type="Pfam" id="PF01144">
    <property type="entry name" value="CoA_trans"/>
    <property type="match status" value="1"/>
</dbReference>
<dbReference type="Gene3D" id="3.40.1080.10">
    <property type="entry name" value="Glutaconate Coenzyme A-transferase"/>
    <property type="match status" value="1"/>
</dbReference>
<dbReference type="EMBL" id="QFNN01000007">
    <property type="protein sequence ID" value="PZO91586.1"/>
    <property type="molecule type" value="Genomic_DNA"/>
</dbReference>
<accession>A0A2W5AEA8</accession>
<evidence type="ECO:0000313" key="2">
    <source>
        <dbReference type="EMBL" id="PZO91586.1"/>
    </source>
</evidence>
<dbReference type="InterPro" id="IPR037171">
    <property type="entry name" value="NagB/RpiA_transferase-like"/>
</dbReference>
<keyword evidence="1 2" id="KW-0808">Transferase</keyword>
<dbReference type="PANTHER" id="PTHR13707:SF60">
    <property type="entry name" value="ACETATE COA-TRANSFERASE SUBUNIT ALPHA"/>
    <property type="match status" value="1"/>
</dbReference>
<evidence type="ECO:0000256" key="1">
    <source>
        <dbReference type="ARBA" id="ARBA00022679"/>
    </source>
</evidence>
<dbReference type="NCBIfam" id="TIGR02429">
    <property type="entry name" value="pcaI_scoA_fam"/>
    <property type="match status" value="1"/>
</dbReference>
<organism evidence="2 3">
    <name type="scientific">Sphingomonas sanxanigenens</name>
    <dbReference type="NCBI Taxonomy" id="397260"/>
    <lineage>
        <taxon>Bacteria</taxon>
        <taxon>Pseudomonadati</taxon>
        <taxon>Pseudomonadota</taxon>
        <taxon>Alphaproteobacteria</taxon>
        <taxon>Sphingomonadales</taxon>
        <taxon>Sphingomonadaceae</taxon>
        <taxon>Sphingomonas</taxon>
    </lineage>
</organism>
<dbReference type="InterPro" id="IPR012792">
    <property type="entry name" value="3-oxoacid_CoA-transf_A"/>
</dbReference>
<sequence>MQKLYPDAAAALDGVLFDGMTICAGGFGLCGIPERLIDAIQASGVKDLTCVSNNAGIDGEGLGKLLRTRQIRKMISSYVGENKEFERQYLSGELEVEFCPQGTLAERCRAGGAGIPGFYTKTGVGTLVAEGKELKEFDGETYVLERGIRADLSIIKGWKADEAGNLIFHKTARNFNQPMGAASHMTVAEVEEIVPVGSLDPDCIHLPGIYVKRLVLGAPYDKKIEFRTVRERAAA</sequence>
<dbReference type="Proteomes" id="UP000249066">
    <property type="component" value="Unassembled WGS sequence"/>
</dbReference>
<evidence type="ECO:0000313" key="3">
    <source>
        <dbReference type="Proteomes" id="UP000249066"/>
    </source>
</evidence>
<dbReference type="PANTHER" id="PTHR13707">
    <property type="entry name" value="KETOACID-COENZYME A TRANSFERASE"/>
    <property type="match status" value="1"/>
</dbReference>
<dbReference type="GO" id="GO:0008410">
    <property type="term" value="F:CoA-transferase activity"/>
    <property type="evidence" value="ECO:0007669"/>
    <property type="project" value="InterPro"/>
</dbReference>
<gene>
    <name evidence="2" type="ORF">DI623_02775</name>
</gene>
<dbReference type="AlphaFoldDB" id="A0A2W5AEA8"/>
<comment type="caution">
    <text evidence="2">The sequence shown here is derived from an EMBL/GenBank/DDBJ whole genome shotgun (WGS) entry which is preliminary data.</text>
</comment>
<reference evidence="2 3" key="1">
    <citation type="submission" date="2017-08" db="EMBL/GenBank/DDBJ databases">
        <title>Infants hospitalized years apart are colonized by the same room-sourced microbial strains.</title>
        <authorList>
            <person name="Brooks B."/>
            <person name="Olm M.R."/>
            <person name="Firek B.A."/>
            <person name="Baker R."/>
            <person name="Thomas B.C."/>
            <person name="Morowitz M.J."/>
            <person name="Banfield J.F."/>
        </authorList>
    </citation>
    <scope>NUCLEOTIDE SEQUENCE [LARGE SCALE GENOMIC DNA]</scope>
    <source>
        <strain evidence="2">S2_018_000_R2_101</strain>
    </source>
</reference>
<dbReference type="InterPro" id="IPR004165">
    <property type="entry name" value="CoA_trans_fam_I"/>
</dbReference>